<dbReference type="OMA" id="EVFTMEY"/>
<keyword evidence="4 8" id="KW-0378">Hydrolase</keyword>
<evidence type="ECO:0000256" key="4">
    <source>
        <dbReference type="ARBA" id="ARBA00022801"/>
    </source>
</evidence>
<evidence type="ECO:0000256" key="2">
    <source>
        <dbReference type="ARBA" id="ARBA00004173"/>
    </source>
</evidence>
<dbReference type="GeneID" id="31358377"/>
<accession>D3B388</accession>
<dbReference type="CDD" id="cd06558">
    <property type="entry name" value="crotonase-like"/>
    <property type="match status" value="1"/>
</dbReference>
<dbReference type="GO" id="GO:0006574">
    <property type="term" value="P:L-valine catabolic process"/>
    <property type="evidence" value="ECO:0007669"/>
    <property type="project" value="TreeGrafter"/>
</dbReference>
<dbReference type="FunCoup" id="D3B388">
    <property type="interactions" value="304"/>
</dbReference>
<dbReference type="InterPro" id="IPR045004">
    <property type="entry name" value="ECH_dom"/>
</dbReference>
<dbReference type="Pfam" id="PF16113">
    <property type="entry name" value="ECH_2"/>
    <property type="match status" value="1"/>
</dbReference>
<dbReference type="GO" id="GO:0005739">
    <property type="term" value="C:mitochondrion"/>
    <property type="evidence" value="ECO:0007669"/>
    <property type="project" value="UniProtKB-SubCell"/>
</dbReference>
<evidence type="ECO:0000256" key="3">
    <source>
        <dbReference type="ARBA" id="ARBA00011915"/>
    </source>
</evidence>
<dbReference type="Proteomes" id="UP000001396">
    <property type="component" value="Unassembled WGS sequence"/>
</dbReference>
<evidence type="ECO:0000313" key="8">
    <source>
        <dbReference type="EMBL" id="EFA83786.1"/>
    </source>
</evidence>
<dbReference type="InterPro" id="IPR029045">
    <property type="entry name" value="ClpP/crotonase-like_dom_sf"/>
</dbReference>
<protein>
    <recommendedName>
        <fullName evidence="3">3-hydroxyisobutyryl-CoA hydrolase</fullName>
        <ecNumber evidence="3">3.1.2.4</ecNumber>
    </recommendedName>
    <alternativeName>
        <fullName evidence="6">3-hydroxyisobutyryl-coenzyme A hydrolase</fullName>
    </alternativeName>
</protein>
<gene>
    <name evidence="8" type="primary">hibch</name>
    <name evidence="8" type="ORF">PPL_02854</name>
</gene>
<evidence type="ECO:0000313" key="9">
    <source>
        <dbReference type="Proteomes" id="UP000001396"/>
    </source>
</evidence>
<comment type="caution">
    <text evidence="8">The sequence shown here is derived from an EMBL/GenBank/DDBJ whole genome shotgun (WGS) entry which is preliminary data.</text>
</comment>
<dbReference type="PANTHER" id="PTHR43176">
    <property type="entry name" value="3-HYDROXYISOBUTYRYL-COA HYDROLASE-RELATED"/>
    <property type="match status" value="1"/>
</dbReference>
<dbReference type="RefSeq" id="XP_020435903.1">
    <property type="nucleotide sequence ID" value="XM_020573831.1"/>
</dbReference>
<dbReference type="SUPFAM" id="SSF52096">
    <property type="entry name" value="ClpP/crotonase"/>
    <property type="match status" value="1"/>
</dbReference>
<dbReference type="AlphaFoldDB" id="D3B388"/>
<evidence type="ECO:0000256" key="1">
    <source>
        <dbReference type="ARBA" id="ARBA00001709"/>
    </source>
</evidence>
<name>D3B388_HETP5</name>
<dbReference type="STRING" id="670386.D3B388"/>
<sequence>MNRINRLTRLIGNQFQCQRYYSTNTNEVLIDEQGKVINILLNRPEALNALSLPMVRKLTPLYQRLHQSKDGDAVVVMKGAGGKAFCAGGDIRSIYDTNNPKTRNPSVRPDDTFFREEYVLNNMIGTNPVPQVSIYNGFTMGGGVGLSIHGRFRVATDNTVFAMPETGIGFFCDVGGSYFLPRLAHHTGMYLGLTGAKIKGKDCYITGVATHYIPNARVPELEKALAALSSPTESAVNEVLDSFHEKVDINDNSLISSKFQLIEKTFSKRSVEQIIEALKADGSDWSKQNISTLSKMSPTSLKVVYQQIVNGGQLPTLADCLKMELRMAQTFVENNDFFEGVRALLVDKDKNPKWKPETLEQVTDSMVAKYFDTHGHDLKL</sequence>
<comment type="subcellular location">
    <subcellularLocation>
        <location evidence="2">Mitochondrion</location>
    </subcellularLocation>
</comment>
<dbReference type="InParanoid" id="D3B388"/>
<dbReference type="NCBIfam" id="NF004127">
    <property type="entry name" value="PRK05617.1"/>
    <property type="match status" value="1"/>
</dbReference>
<dbReference type="GO" id="GO:0003860">
    <property type="term" value="F:3-hydroxyisobutyryl-CoA hydrolase activity"/>
    <property type="evidence" value="ECO:0007669"/>
    <property type="project" value="UniProtKB-EC"/>
</dbReference>
<proteinExistence type="predicted"/>
<keyword evidence="5" id="KW-0496">Mitochondrion</keyword>
<dbReference type="FunFam" id="3.90.226.10:FF:000026">
    <property type="entry name" value="3-hydroxyisobutyryl-CoA hydrolase, mitochondrial"/>
    <property type="match status" value="1"/>
</dbReference>
<keyword evidence="9" id="KW-1185">Reference proteome</keyword>
<dbReference type="Gene3D" id="3.90.226.10">
    <property type="entry name" value="2-enoyl-CoA Hydratase, Chain A, domain 1"/>
    <property type="match status" value="1"/>
</dbReference>
<organism evidence="8 9">
    <name type="scientific">Heterostelium pallidum (strain ATCC 26659 / Pp 5 / PN500)</name>
    <name type="common">Cellular slime mold</name>
    <name type="synonym">Polysphondylium pallidum</name>
    <dbReference type="NCBI Taxonomy" id="670386"/>
    <lineage>
        <taxon>Eukaryota</taxon>
        <taxon>Amoebozoa</taxon>
        <taxon>Evosea</taxon>
        <taxon>Eumycetozoa</taxon>
        <taxon>Dictyostelia</taxon>
        <taxon>Acytosteliales</taxon>
        <taxon>Acytosteliaceae</taxon>
        <taxon>Heterostelium</taxon>
    </lineage>
</organism>
<reference evidence="8 9" key="1">
    <citation type="journal article" date="2011" name="Genome Res.">
        <title>Phylogeny-wide analysis of social amoeba genomes highlights ancient origins for complex intercellular communication.</title>
        <authorList>
            <person name="Heidel A.J."/>
            <person name="Lawal H.M."/>
            <person name="Felder M."/>
            <person name="Schilde C."/>
            <person name="Helps N.R."/>
            <person name="Tunggal B."/>
            <person name="Rivero F."/>
            <person name="John U."/>
            <person name="Schleicher M."/>
            <person name="Eichinger L."/>
            <person name="Platzer M."/>
            <person name="Noegel A.A."/>
            <person name="Schaap P."/>
            <person name="Gloeckner G."/>
        </authorList>
    </citation>
    <scope>NUCLEOTIDE SEQUENCE [LARGE SCALE GENOMIC DNA]</scope>
    <source>
        <strain evidence="9">ATCC 26659 / Pp 5 / PN500</strain>
    </source>
</reference>
<dbReference type="PANTHER" id="PTHR43176:SF3">
    <property type="entry name" value="3-HYDROXYISOBUTYRYL-COA HYDROLASE, MITOCHONDRIAL"/>
    <property type="match status" value="1"/>
</dbReference>
<comment type="catalytic activity">
    <reaction evidence="1">
        <text>3-hydroxy-2-methylpropanoyl-CoA + H2O = 3-hydroxy-2-methylpropanoate + CoA + H(+)</text>
        <dbReference type="Rhea" id="RHEA:20888"/>
        <dbReference type="ChEBI" id="CHEBI:11805"/>
        <dbReference type="ChEBI" id="CHEBI:15377"/>
        <dbReference type="ChEBI" id="CHEBI:15378"/>
        <dbReference type="ChEBI" id="CHEBI:57287"/>
        <dbReference type="ChEBI" id="CHEBI:57340"/>
        <dbReference type="EC" id="3.1.2.4"/>
    </reaction>
</comment>
<dbReference type="InterPro" id="IPR032259">
    <property type="entry name" value="HIBYL-CoA-H"/>
</dbReference>
<dbReference type="EMBL" id="ADBJ01000010">
    <property type="protein sequence ID" value="EFA83786.1"/>
    <property type="molecule type" value="Genomic_DNA"/>
</dbReference>
<evidence type="ECO:0000259" key="7">
    <source>
        <dbReference type="Pfam" id="PF16113"/>
    </source>
</evidence>
<feature type="domain" description="Enoyl-CoA hydratase/isomerase" evidence="7">
    <location>
        <begin position="39"/>
        <end position="371"/>
    </location>
</feature>
<evidence type="ECO:0000256" key="5">
    <source>
        <dbReference type="ARBA" id="ARBA00023128"/>
    </source>
</evidence>
<evidence type="ECO:0000256" key="6">
    <source>
        <dbReference type="ARBA" id="ARBA00031181"/>
    </source>
</evidence>
<dbReference type="EC" id="3.1.2.4" evidence="3"/>